<evidence type="ECO:0000259" key="3">
    <source>
        <dbReference type="PROSITE" id="PS50110"/>
    </source>
</evidence>
<keyword evidence="5" id="KW-1185">Reference proteome</keyword>
<organism evidence="4 5">
    <name type="scientific">Roseateles saccharophilus</name>
    <name type="common">Pseudomonas saccharophila</name>
    <dbReference type="NCBI Taxonomy" id="304"/>
    <lineage>
        <taxon>Bacteria</taxon>
        <taxon>Pseudomonadati</taxon>
        <taxon>Pseudomonadota</taxon>
        <taxon>Betaproteobacteria</taxon>
        <taxon>Burkholderiales</taxon>
        <taxon>Sphaerotilaceae</taxon>
        <taxon>Roseateles</taxon>
    </lineage>
</organism>
<dbReference type="AlphaFoldDB" id="A0A4R3V0K3"/>
<proteinExistence type="predicted"/>
<dbReference type="OrthoDB" id="9179585at2"/>
<comment type="caution">
    <text evidence="4">The sequence shown here is derived from an EMBL/GenBank/DDBJ whole genome shotgun (WGS) entry which is preliminary data.</text>
</comment>
<evidence type="ECO:0000313" key="5">
    <source>
        <dbReference type="Proteomes" id="UP000295110"/>
    </source>
</evidence>
<dbReference type="EMBL" id="SMBU01000012">
    <property type="protein sequence ID" value="TCU97040.1"/>
    <property type="molecule type" value="Genomic_DNA"/>
</dbReference>
<dbReference type="PANTHER" id="PTHR44591">
    <property type="entry name" value="STRESS RESPONSE REGULATOR PROTEIN 1"/>
    <property type="match status" value="1"/>
</dbReference>
<evidence type="ECO:0000313" key="4">
    <source>
        <dbReference type="EMBL" id="TCU97040.1"/>
    </source>
</evidence>
<dbReference type="InterPro" id="IPR011006">
    <property type="entry name" value="CheY-like_superfamily"/>
</dbReference>
<feature type="domain" description="Response regulatory" evidence="3">
    <location>
        <begin position="5"/>
        <end position="121"/>
    </location>
</feature>
<dbReference type="GO" id="GO:0000160">
    <property type="term" value="P:phosphorelay signal transduction system"/>
    <property type="evidence" value="ECO:0007669"/>
    <property type="project" value="InterPro"/>
</dbReference>
<gene>
    <name evidence="4" type="ORF">EV671_101251</name>
</gene>
<evidence type="ECO:0000256" key="2">
    <source>
        <dbReference type="PROSITE-ProRule" id="PRU00169"/>
    </source>
</evidence>
<dbReference type="Gene3D" id="3.40.50.2300">
    <property type="match status" value="1"/>
</dbReference>
<dbReference type="PROSITE" id="PS50110">
    <property type="entry name" value="RESPONSE_REGULATORY"/>
    <property type="match status" value="1"/>
</dbReference>
<sequence length="123" mass="13252">MSLARALVVDDHQLNLDLARYVLEADGFIVDEALHADAAWASLRACRPDVVLVDIQLPGTDGLTLVRAIKATPGLADIPCIAFTAYAMQGDEQRFRAAGCDGYLVKPIDVRSFAACVRSHLAN</sequence>
<reference evidence="4 5" key="1">
    <citation type="submission" date="2019-03" db="EMBL/GenBank/DDBJ databases">
        <title>Genomic Encyclopedia of Type Strains, Phase IV (KMG-IV): sequencing the most valuable type-strain genomes for metagenomic binning, comparative biology and taxonomic classification.</title>
        <authorList>
            <person name="Goeker M."/>
        </authorList>
    </citation>
    <scope>NUCLEOTIDE SEQUENCE [LARGE SCALE GENOMIC DNA]</scope>
    <source>
        <strain evidence="4 5">DSM 654</strain>
    </source>
</reference>
<dbReference type="RefSeq" id="WP_132571651.1">
    <property type="nucleotide sequence ID" value="NZ_CBCSGL010000025.1"/>
</dbReference>
<name>A0A4R3V0K3_ROSSA</name>
<dbReference type="SMART" id="SM00448">
    <property type="entry name" value="REC"/>
    <property type="match status" value="1"/>
</dbReference>
<dbReference type="Proteomes" id="UP000295110">
    <property type="component" value="Unassembled WGS sequence"/>
</dbReference>
<accession>A0A4R3V0K3</accession>
<dbReference type="SUPFAM" id="SSF52172">
    <property type="entry name" value="CheY-like"/>
    <property type="match status" value="1"/>
</dbReference>
<dbReference type="Pfam" id="PF00072">
    <property type="entry name" value="Response_reg"/>
    <property type="match status" value="1"/>
</dbReference>
<feature type="modified residue" description="4-aspartylphosphate" evidence="2">
    <location>
        <position position="54"/>
    </location>
</feature>
<dbReference type="InterPro" id="IPR050595">
    <property type="entry name" value="Bact_response_regulator"/>
</dbReference>
<protein>
    <submittedName>
        <fullName evidence="4">Two-component system cell cycle response regulator DivK</fullName>
    </submittedName>
</protein>
<evidence type="ECO:0000256" key="1">
    <source>
        <dbReference type="ARBA" id="ARBA00022553"/>
    </source>
</evidence>
<dbReference type="PANTHER" id="PTHR44591:SF3">
    <property type="entry name" value="RESPONSE REGULATORY DOMAIN-CONTAINING PROTEIN"/>
    <property type="match status" value="1"/>
</dbReference>
<dbReference type="InterPro" id="IPR001789">
    <property type="entry name" value="Sig_transdc_resp-reg_receiver"/>
</dbReference>
<keyword evidence="1 2" id="KW-0597">Phosphoprotein</keyword>